<keyword evidence="7 17" id="KW-0812">Transmembrane</keyword>
<feature type="transmembrane region" description="Helical" evidence="17">
    <location>
        <begin position="505"/>
        <end position="525"/>
    </location>
</feature>
<comment type="similarity">
    <text evidence="2 17">Belongs to the complex I subunit 5 family.</text>
</comment>
<feature type="transmembrane region" description="Helical" evidence="17">
    <location>
        <begin position="113"/>
        <end position="131"/>
    </location>
</feature>
<evidence type="ECO:0000256" key="10">
    <source>
        <dbReference type="ARBA" id="ARBA00022982"/>
    </source>
</evidence>
<dbReference type="GO" id="GO:0008137">
    <property type="term" value="F:NADH dehydrogenase (ubiquinone) activity"/>
    <property type="evidence" value="ECO:0007669"/>
    <property type="project" value="UniProtKB-EC"/>
</dbReference>
<proteinExistence type="inferred from homology"/>
<evidence type="ECO:0000256" key="15">
    <source>
        <dbReference type="ARBA" id="ARBA00023136"/>
    </source>
</evidence>
<evidence type="ECO:0000256" key="18">
    <source>
        <dbReference type="SAM" id="SignalP"/>
    </source>
</evidence>
<feature type="transmembrane region" description="Helical" evidence="17">
    <location>
        <begin position="137"/>
        <end position="155"/>
    </location>
</feature>
<evidence type="ECO:0000256" key="16">
    <source>
        <dbReference type="ARBA" id="ARBA00049551"/>
    </source>
</evidence>
<comment type="subcellular location">
    <subcellularLocation>
        <location evidence="1">Mitochondrion inner membrane</location>
        <topology evidence="1">Multi-pass membrane protein</topology>
    </subcellularLocation>
</comment>
<feature type="transmembrane region" description="Helical" evidence="17">
    <location>
        <begin position="26"/>
        <end position="48"/>
    </location>
</feature>
<feature type="signal peptide" evidence="18">
    <location>
        <begin position="1"/>
        <end position="16"/>
    </location>
</feature>
<evidence type="ECO:0000259" key="21">
    <source>
        <dbReference type="Pfam" id="PF06455"/>
    </source>
</evidence>
<gene>
    <name evidence="22" type="primary">nad5</name>
</gene>
<evidence type="ECO:0000256" key="5">
    <source>
        <dbReference type="ARBA" id="ARBA00022448"/>
    </source>
</evidence>
<reference evidence="22" key="1">
    <citation type="submission" date="2020-01" db="EMBL/GenBank/DDBJ databases">
        <title>Complete mitogenomes of the chlorophycean green algae Jenufa minuta and Jenufa perforata.</title>
        <authorList>
            <person name="Turmel M."/>
            <person name="Otis C."/>
            <person name="Vincent A."/>
            <person name="Lemieux C."/>
        </authorList>
    </citation>
    <scope>NUCLEOTIDE SEQUENCE</scope>
</reference>
<protein>
    <recommendedName>
        <fullName evidence="4 17">NADH-ubiquinone oxidoreductase chain 5</fullName>
        <ecNumber evidence="3 17">7.1.1.2</ecNumber>
    </recommendedName>
</protein>
<dbReference type="GO" id="GO:0003954">
    <property type="term" value="F:NADH dehydrogenase activity"/>
    <property type="evidence" value="ECO:0007669"/>
    <property type="project" value="TreeGrafter"/>
</dbReference>
<dbReference type="PANTHER" id="PTHR42829">
    <property type="entry name" value="NADH-UBIQUINONE OXIDOREDUCTASE CHAIN 5"/>
    <property type="match status" value="1"/>
</dbReference>
<keyword evidence="10" id="KW-0249">Electron transport</keyword>
<evidence type="ECO:0000256" key="2">
    <source>
        <dbReference type="ARBA" id="ARBA00008200"/>
    </source>
</evidence>
<organism evidence="22">
    <name type="scientific">Jenufa perforata</name>
    <dbReference type="NCBI Taxonomy" id="993091"/>
    <lineage>
        <taxon>Eukaryota</taxon>
        <taxon>Viridiplantae</taxon>
        <taxon>Chlorophyta</taxon>
        <taxon>core chlorophytes</taxon>
        <taxon>Chlorophyceae</taxon>
        <taxon>Jenufa</taxon>
    </lineage>
</organism>
<keyword evidence="9" id="KW-1278">Translocase</keyword>
<evidence type="ECO:0000259" key="20">
    <source>
        <dbReference type="Pfam" id="PF00662"/>
    </source>
</evidence>
<keyword evidence="12 17" id="KW-0520">NAD</keyword>
<dbReference type="InterPro" id="IPR018393">
    <property type="entry name" value="NADHpl_OxRdtase_5_subgr"/>
</dbReference>
<dbReference type="AlphaFoldDB" id="A0A6G7ITN2"/>
<evidence type="ECO:0000256" key="9">
    <source>
        <dbReference type="ARBA" id="ARBA00022967"/>
    </source>
</evidence>
<evidence type="ECO:0000256" key="12">
    <source>
        <dbReference type="ARBA" id="ARBA00023027"/>
    </source>
</evidence>
<dbReference type="Gene3D" id="1.20.5.2700">
    <property type="match status" value="1"/>
</dbReference>
<feature type="transmembrane region" description="Helical" evidence="17">
    <location>
        <begin position="449"/>
        <end position="470"/>
    </location>
</feature>
<accession>A0A6G7ITN2</accession>
<evidence type="ECO:0000313" key="22">
    <source>
        <dbReference type="EMBL" id="QII41624.1"/>
    </source>
</evidence>
<dbReference type="InterPro" id="IPR010934">
    <property type="entry name" value="NADH_DH_su5_C"/>
</dbReference>
<keyword evidence="18" id="KW-0732">Signal</keyword>
<feature type="domain" description="NADH dehydrogenase subunit 5 C-terminal" evidence="21">
    <location>
        <begin position="497"/>
        <end position="617"/>
    </location>
</feature>
<keyword evidence="11 17" id="KW-1133">Transmembrane helix</keyword>
<dbReference type="NCBIfam" id="NF005141">
    <property type="entry name" value="PRK06590.1"/>
    <property type="match status" value="1"/>
</dbReference>
<comment type="function">
    <text evidence="17">Core subunit of the mitochondrial membrane respiratory chain NADH dehydrogenase (Complex I) which catalyzes electron transfer from NADH through the respiratory chain, using ubiquinone as an electron acceptor. Essential for the catalytic activity and assembly of complex I.</text>
</comment>
<dbReference type="Pfam" id="PF00361">
    <property type="entry name" value="Proton_antipo_M"/>
    <property type="match status" value="1"/>
</dbReference>
<evidence type="ECO:0000256" key="1">
    <source>
        <dbReference type="ARBA" id="ARBA00004448"/>
    </source>
</evidence>
<feature type="transmembrane region" description="Helical" evidence="17">
    <location>
        <begin position="206"/>
        <end position="231"/>
    </location>
</feature>
<feature type="transmembrane region" description="Helical" evidence="17">
    <location>
        <begin position="274"/>
        <end position="292"/>
    </location>
</feature>
<dbReference type="InterPro" id="IPR001516">
    <property type="entry name" value="Proton_antipo_N"/>
</dbReference>
<keyword evidence="5 17" id="KW-0813">Transport</keyword>
<feature type="transmembrane region" description="Helical" evidence="17">
    <location>
        <begin position="323"/>
        <end position="345"/>
    </location>
</feature>
<keyword evidence="13 17" id="KW-0830">Ubiquinone</keyword>
<dbReference type="PANTHER" id="PTHR42829:SF2">
    <property type="entry name" value="NADH-UBIQUINONE OXIDOREDUCTASE CHAIN 5"/>
    <property type="match status" value="1"/>
</dbReference>
<dbReference type="GO" id="GO:0015990">
    <property type="term" value="P:electron transport coupled proton transport"/>
    <property type="evidence" value="ECO:0007669"/>
    <property type="project" value="TreeGrafter"/>
</dbReference>
<dbReference type="InterPro" id="IPR003945">
    <property type="entry name" value="NU5C-like"/>
</dbReference>
<feature type="transmembrane region" description="Helical" evidence="17">
    <location>
        <begin position="80"/>
        <end position="101"/>
    </location>
</feature>
<feature type="domain" description="NADH:quinone oxidoreductase/Mrp antiporter transmembrane" evidence="19">
    <location>
        <begin position="131"/>
        <end position="410"/>
    </location>
</feature>
<dbReference type="GeneID" id="54116263"/>
<geneLocation type="mitochondrion" evidence="22"/>
<evidence type="ECO:0000256" key="6">
    <source>
        <dbReference type="ARBA" id="ARBA00022660"/>
    </source>
</evidence>
<comment type="catalytic activity">
    <reaction evidence="16 17">
        <text>a ubiquinone + NADH + 5 H(+)(in) = a ubiquinol + NAD(+) + 4 H(+)(out)</text>
        <dbReference type="Rhea" id="RHEA:29091"/>
        <dbReference type="Rhea" id="RHEA-COMP:9565"/>
        <dbReference type="Rhea" id="RHEA-COMP:9566"/>
        <dbReference type="ChEBI" id="CHEBI:15378"/>
        <dbReference type="ChEBI" id="CHEBI:16389"/>
        <dbReference type="ChEBI" id="CHEBI:17976"/>
        <dbReference type="ChEBI" id="CHEBI:57540"/>
        <dbReference type="ChEBI" id="CHEBI:57945"/>
        <dbReference type="EC" id="7.1.1.2"/>
    </reaction>
</comment>
<feature type="domain" description="NADH-Ubiquinone oxidoreductase (complex I) chain 5 N-terminal" evidence="20">
    <location>
        <begin position="64"/>
        <end position="114"/>
    </location>
</feature>
<keyword evidence="15 17" id="KW-0472">Membrane</keyword>
<dbReference type="EC" id="7.1.1.2" evidence="3 17"/>
<keyword evidence="6" id="KW-0679">Respiratory chain</keyword>
<name>A0A6G7ITN2_9CHLO</name>
<dbReference type="GO" id="GO:0042773">
    <property type="term" value="P:ATP synthesis coupled electron transport"/>
    <property type="evidence" value="ECO:0007669"/>
    <property type="project" value="InterPro"/>
</dbReference>
<dbReference type="InterPro" id="IPR001750">
    <property type="entry name" value="ND/Mrp_TM"/>
</dbReference>
<dbReference type="GO" id="GO:0005743">
    <property type="term" value="C:mitochondrial inner membrane"/>
    <property type="evidence" value="ECO:0007669"/>
    <property type="project" value="UniProtKB-SubCell"/>
</dbReference>
<feature type="transmembrane region" description="Helical" evidence="17">
    <location>
        <begin position="604"/>
        <end position="623"/>
    </location>
</feature>
<keyword evidence="14 17" id="KW-0496">Mitochondrion</keyword>
<sequence length="642" mass="71477">MYLLAVISPFLGSALAGCCGRWLGARGAGVITVLGLFVSFILSLFMFYEVGIQGCSVFVPLNTWYQASTLLVNWTFRFDSLTVCLMLTVSFVSFCVHIYSISYMQTSPHLPRFMSYLSLFTGFMLVLVSGNNLAQMLVGWEGIGVCSYLLIGFWVSRLSATKSAVKAMLVNRVSDTLLVLCLILIWWYCGSLDYDVLWSTTTHAYYVDWICFTLLCASMGKSAQLGFHVWLADAMEGPTPVSALIHAATLVTAGVFLIARTSIFWECSPWCRTLLVLVGGMTSLVAATCGLFQNDLKRVIAYSTCSQLGYMMVSCGLSDYALAIYHLMTHACFKALLFLSAGVIIHAVADVQDVRRHGSAQSRMPFVWSCFLIGSLSLTGWPFLSGFYSKDGILELAFNSQSPVGYWAYLILMVVACFTSFYSFRLLFCSFISETNSRKSESIHIGIDSLMWFPLLILSIGSLFVGYFLFDMLIGWGTDFWHGSIARNPGTAETISSHFLPSSVAWLPLLSVTSGFILAAGYSWWLPIQKTLNNIYVFFVARWQFDEVINQQIVQRVVNFGGSTLRLIDKGVLEWLGPAGLTKTMWSQIVPQVRHWHTGTVHDYALVYKICVLFGLIALVLNFNSFDARSLSVALLLFWLGL</sequence>
<evidence type="ECO:0000256" key="17">
    <source>
        <dbReference type="RuleBase" id="RU003404"/>
    </source>
</evidence>
<dbReference type="PRINTS" id="PR01434">
    <property type="entry name" value="NADHDHGNASE5"/>
</dbReference>
<keyword evidence="8" id="KW-0999">Mitochondrion inner membrane</keyword>
<evidence type="ECO:0000256" key="8">
    <source>
        <dbReference type="ARBA" id="ARBA00022792"/>
    </source>
</evidence>
<evidence type="ECO:0000256" key="4">
    <source>
        <dbReference type="ARBA" id="ARBA00021096"/>
    </source>
</evidence>
<evidence type="ECO:0000259" key="19">
    <source>
        <dbReference type="Pfam" id="PF00361"/>
    </source>
</evidence>
<dbReference type="Pfam" id="PF06455">
    <property type="entry name" value="NADH5_C"/>
    <property type="match status" value="1"/>
</dbReference>
<evidence type="ECO:0000256" key="7">
    <source>
        <dbReference type="ARBA" id="ARBA00022692"/>
    </source>
</evidence>
<dbReference type="RefSeq" id="YP_009746604.1">
    <property type="nucleotide sequence ID" value="NC_046779.1"/>
</dbReference>
<feature type="transmembrane region" description="Helical" evidence="17">
    <location>
        <begin position="366"/>
        <end position="384"/>
    </location>
</feature>
<feature type="transmembrane region" description="Helical" evidence="17">
    <location>
        <begin position="243"/>
        <end position="262"/>
    </location>
</feature>
<evidence type="ECO:0000256" key="11">
    <source>
        <dbReference type="ARBA" id="ARBA00022989"/>
    </source>
</evidence>
<feature type="transmembrane region" description="Helical" evidence="17">
    <location>
        <begin position="404"/>
        <end position="428"/>
    </location>
</feature>
<evidence type="ECO:0000256" key="13">
    <source>
        <dbReference type="ARBA" id="ARBA00023075"/>
    </source>
</evidence>
<evidence type="ECO:0000256" key="3">
    <source>
        <dbReference type="ARBA" id="ARBA00012944"/>
    </source>
</evidence>
<evidence type="ECO:0000256" key="14">
    <source>
        <dbReference type="ARBA" id="ARBA00023128"/>
    </source>
</evidence>
<feature type="transmembrane region" description="Helical" evidence="17">
    <location>
        <begin position="176"/>
        <end position="194"/>
    </location>
</feature>
<dbReference type="EMBL" id="MN933931">
    <property type="protein sequence ID" value="QII41624.1"/>
    <property type="molecule type" value="Genomic_DNA"/>
</dbReference>
<dbReference type="NCBIfam" id="TIGR01974">
    <property type="entry name" value="NDH_I_L"/>
    <property type="match status" value="1"/>
</dbReference>
<feature type="chain" id="PRO_5026020204" description="NADH-ubiquinone oxidoreductase chain 5" evidence="18">
    <location>
        <begin position="17"/>
        <end position="642"/>
    </location>
</feature>
<dbReference type="Pfam" id="PF00662">
    <property type="entry name" value="Proton_antipo_N"/>
    <property type="match status" value="1"/>
</dbReference>